<feature type="domain" description="C2H2-type" evidence="6">
    <location>
        <begin position="89"/>
        <end position="118"/>
    </location>
</feature>
<evidence type="ECO:0000256" key="4">
    <source>
        <dbReference type="ARBA" id="ARBA00022833"/>
    </source>
</evidence>
<evidence type="ECO:0000313" key="8">
    <source>
        <dbReference type="Proteomes" id="UP001479436"/>
    </source>
</evidence>
<comment type="caution">
    <text evidence="7">The sequence shown here is derived from an EMBL/GenBank/DDBJ whole genome shotgun (WGS) entry which is preliminary data.</text>
</comment>
<dbReference type="SMART" id="SM00355">
    <property type="entry name" value="ZnF_C2H2"/>
    <property type="match status" value="4"/>
</dbReference>
<reference evidence="7 8" key="1">
    <citation type="submission" date="2023-04" db="EMBL/GenBank/DDBJ databases">
        <title>Genome of Basidiobolus ranarum AG-B5.</title>
        <authorList>
            <person name="Stajich J.E."/>
            <person name="Carter-House D."/>
            <person name="Gryganskyi A."/>
        </authorList>
    </citation>
    <scope>NUCLEOTIDE SEQUENCE [LARGE SCALE GENOMIC DNA]</scope>
    <source>
        <strain evidence="7 8">AG-B5</strain>
    </source>
</reference>
<dbReference type="PROSITE" id="PS50157">
    <property type="entry name" value="ZINC_FINGER_C2H2_2"/>
    <property type="match status" value="4"/>
</dbReference>
<evidence type="ECO:0000256" key="3">
    <source>
        <dbReference type="ARBA" id="ARBA00022771"/>
    </source>
</evidence>
<dbReference type="PROSITE" id="PS00028">
    <property type="entry name" value="ZINC_FINGER_C2H2_1"/>
    <property type="match status" value="4"/>
</dbReference>
<keyword evidence="2" id="KW-0677">Repeat</keyword>
<feature type="domain" description="C2H2-type" evidence="6">
    <location>
        <begin position="31"/>
        <end position="60"/>
    </location>
</feature>
<protein>
    <recommendedName>
        <fullName evidence="6">C2H2-type domain-containing protein</fullName>
    </recommendedName>
</protein>
<keyword evidence="8" id="KW-1185">Reference proteome</keyword>
<feature type="domain" description="C2H2-type" evidence="6">
    <location>
        <begin position="61"/>
        <end position="88"/>
    </location>
</feature>
<dbReference type="Pfam" id="PF13465">
    <property type="entry name" value="zf-H2C2_2"/>
    <property type="match status" value="1"/>
</dbReference>
<evidence type="ECO:0000256" key="1">
    <source>
        <dbReference type="ARBA" id="ARBA00022723"/>
    </source>
</evidence>
<dbReference type="PANTHER" id="PTHR14003:SF19">
    <property type="entry name" value="YY2 TRANSCRIPTION FACTOR"/>
    <property type="match status" value="1"/>
</dbReference>
<keyword evidence="4" id="KW-0862">Zinc</keyword>
<gene>
    <name evidence="7" type="ORF">K7432_002184</name>
</gene>
<evidence type="ECO:0000256" key="5">
    <source>
        <dbReference type="PROSITE-ProRule" id="PRU00042"/>
    </source>
</evidence>
<accession>A0ABR2X1V4</accession>
<dbReference type="Pfam" id="PF00096">
    <property type="entry name" value="zf-C2H2"/>
    <property type="match status" value="2"/>
</dbReference>
<dbReference type="Proteomes" id="UP001479436">
    <property type="component" value="Unassembled WGS sequence"/>
</dbReference>
<name>A0ABR2X1V4_9FUNG</name>
<feature type="domain" description="C2H2-type" evidence="6">
    <location>
        <begin position="119"/>
        <end position="148"/>
    </location>
</feature>
<dbReference type="PANTHER" id="PTHR14003">
    <property type="entry name" value="TRANSCRIPTIONAL REPRESSOR PROTEIN YY"/>
    <property type="match status" value="1"/>
</dbReference>
<evidence type="ECO:0000313" key="7">
    <source>
        <dbReference type="EMBL" id="KAK9767755.1"/>
    </source>
</evidence>
<proteinExistence type="predicted"/>
<evidence type="ECO:0000259" key="6">
    <source>
        <dbReference type="PROSITE" id="PS50157"/>
    </source>
</evidence>
<keyword evidence="1" id="KW-0479">Metal-binding</keyword>
<dbReference type="SUPFAM" id="SSF57667">
    <property type="entry name" value="beta-beta-alpha zinc fingers"/>
    <property type="match status" value="3"/>
</dbReference>
<dbReference type="InterPro" id="IPR013087">
    <property type="entry name" value="Znf_C2H2_type"/>
</dbReference>
<organism evidence="7 8">
    <name type="scientific">Basidiobolus ranarum</name>
    <dbReference type="NCBI Taxonomy" id="34480"/>
    <lineage>
        <taxon>Eukaryota</taxon>
        <taxon>Fungi</taxon>
        <taxon>Fungi incertae sedis</taxon>
        <taxon>Zoopagomycota</taxon>
        <taxon>Entomophthoromycotina</taxon>
        <taxon>Basidiobolomycetes</taxon>
        <taxon>Basidiobolales</taxon>
        <taxon>Basidiobolaceae</taxon>
        <taxon>Basidiobolus</taxon>
    </lineage>
</organism>
<dbReference type="Gene3D" id="3.30.160.60">
    <property type="entry name" value="Classic Zinc Finger"/>
    <property type="match status" value="4"/>
</dbReference>
<dbReference type="EMBL" id="JASJQH010000056">
    <property type="protein sequence ID" value="KAK9767755.1"/>
    <property type="molecule type" value="Genomic_DNA"/>
</dbReference>
<dbReference type="InterPro" id="IPR036236">
    <property type="entry name" value="Znf_C2H2_sf"/>
</dbReference>
<sequence length="186" mass="21143">MDLHFILNTPINISYTSSSESSDSSVGRGIFVCNWESCSKTFGKKSDLQRHQRIHTGERPFQCATCGKGFVQRSALSVHKRTHTGEKPHMCEYSGCGMTFSDSSSLSRHRRTHTGVRPYVCTHVNCDKRFTRRIALLKHQRKHDFQKMIKYSFTDDGVKHITLQSHASLLTKISFVHHQGGIESNS</sequence>
<evidence type="ECO:0000256" key="2">
    <source>
        <dbReference type="ARBA" id="ARBA00022737"/>
    </source>
</evidence>
<keyword evidence="3 5" id="KW-0863">Zinc-finger</keyword>